<evidence type="ECO:0000313" key="2">
    <source>
        <dbReference type="EMBL" id="CAK7903418.1"/>
    </source>
</evidence>
<evidence type="ECO:0000313" key="3">
    <source>
        <dbReference type="Proteomes" id="UP001497600"/>
    </source>
</evidence>
<gene>
    <name evidence="2" type="ORF">CAAN4_D04478</name>
</gene>
<reference evidence="2 3" key="1">
    <citation type="submission" date="2024-01" db="EMBL/GenBank/DDBJ databases">
        <authorList>
            <consortium name="Genoscope - CEA"/>
            <person name="William W."/>
        </authorList>
    </citation>
    <scope>NUCLEOTIDE SEQUENCE [LARGE SCALE GENOMIC DNA]</scope>
    <source>
        <strain evidence="2 3">29B2s-10</strain>
    </source>
</reference>
<sequence>MFKSPLSFFWGKPKATTTTTTTKATLSTNSHGSPASTSSPKTGGPVTQAFTIAGKGASMLRVSMIDSETDNDDGFVDVQFRKLSYAEVASLAPSRKRASPTATPAAGRRTSINEYEVLQKGADVSAIASVASAANSRSPLIEEDSKVLDNAIVHIEEDLPEKFKSDVHYRKGKKKKTRKPRV</sequence>
<evidence type="ECO:0000256" key="1">
    <source>
        <dbReference type="SAM" id="MobiDB-lite"/>
    </source>
</evidence>
<dbReference type="EMBL" id="OZ004256">
    <property type="protein sequence ID" value="CAK7903418.1"/>
    <property type="molecule type" value="Genomic_DNA"/>
</dbReference>
<feature type="compositionally biased region" description="Polar residues" evidence="1">
    <location>
        <begin position="26"/>
        <end position="41"/>
    </location>
</feature>
<feature type="region of interest" description="Disordered" evidence="1">
    <location>
        <begin position="17"/>
        <end position="45"/>
    </location>
</feature>
<keyword evidence="3" id="KW-1185">Reference proteome</keyword>
<proteinExistence type="predicted"/>
<dbReference type="Proteomes" id="UP001497600">
    <property type="component" value="Chromosome D"/>
</dbReference>
<feature type="region of interest" description="Disordered" evidence="1">
    <location>
        <begin position="91"/>
        <end position="110"/>
    </location>
</feature>
<organism evidence="2 3">
    <name type="scientific">[Candida] anglica</name>
    <dbReference type="NCBI Taxonomy" id="148631"/>
    <lineage>
        <taxon>Eukaryota</taxon>
        <taxon>Fungi</taxon>
        <taxon>Dikarya</taxon>
        <taxon>Ascomycota</taxon>
        <taxon>Saccharomycotina</taxon>
        <taxon>Pichiomycetes</taxon>
        <taxon>Debaryomycetaceae</taxon>
        <taxon>Kurtzmaniella</taxon>
    </lineage>
</organism>
<protein>
    <submittedName>
        <fullName evidence="2">Uncharacterized protein</fullName>
    </submittedName>
</protein>
<name>A0ABP0EDA6_9ASCO</name>
<accession>A0ABP0EDA6</accession>